<feature type="domain" description="Pectinesterase inhibitor" evidence="3">
    <location>
        <begin position="50"/>
        <end position="218"/>
    </location>
</feature>
<reference evidence="4" key="1">
    <citation type="submission" date="2020-05" db="EMBL/GenBank/DDBJ databases">
        <title>WGS assembly of Panicum virgatum.</title>
        <authorList>
            <person name="Lovell J.T."/>
            <person name="Jenkins J."/>
            <person name="Shu S."/>
            <person name="Juenger T.E."/>
            <person name="Schmutz J."/>
        </authorList>
    </citation>
    <scope>NUCLEOTIDE SEQUENCE</scope>
    <source>
        <strain evidence="4">AP13</strain>
    </source>
</reference>
<gene>
    <name evidence="4" type="ORF">PVAP13_9KG346700</name>
</gene>
<dbReference type="PANTHER" id="PTHR31080:SF244">
    <property type="entry name" value="OS10G0186200 PROTEIN"/>
    <property type="match status" value="1"/>
</dbReference>
<dbReference type="GO" id="GO:0004857">
    <property type="term" value="F:enzyme inhibitor activity"/>
    <property type="evidence" value="ECO:0007669"/>
    <property type="project" value="InterPro"/>
</dbReference>
<dbReference type="InterPro" id="IPR006501">
    <property type="entry name" value="Pectinesterase_inhib_dom"/>
</dbReference>
<accession>A0A8T0NNE4</accession>
<dbReference type="SMART" id="SM00856">
    <property type="entry name" value="PMEI"/>
    <property type="match status" value="1"/>
</dbReference>
<dbReference type="AlphaFoldDB" id="A0A8T0NNE4"/>
<dbReference type="InterPro" id="IPR035513">
    <property type="entry name" value="Invertase/methylesterase_inhib"/>
</dbReference>
<feature type="signal peptide" evidence="2">
    <location>
        <begin position="1"/>
        <end position="28"/>
    </location>
</feature>
<evidence type="ECO:0000259" key="3">
    <source>
        <dbReference type="SMART" id="SM00856"/>
    </source>
</evidence>
<keyword evidence="5" id="KW-1185">Reference proteome</keyword>
<evidence type="ECO:0000256" key="2">
    <source>
        <dbReference type="SAM" id="SignalP"/>
    </source>
</evidence>
<dbReference type="PANTHER" id="PTHR31080">
    <property type="entry name" value="PECTINESTERASE INHIBITOR-LIKE"/>
    <property type="match status" value="1"/>
</dbReference>
<dbReference type="EMBL" id="CM029053">
    <property type="protein sequence ID" value="KAG2550368.1"/>
    <property type="molecule type" value="Genomic_DNA"/>
</dbReference>
<evidence type="ECO:0000313" key="5">
    <source>
        <dbReference type="Proteomes" id="UP000823388"/>
    </source>
</evidence>
<evidence type="ECO:0000256" key="1">
    <source>
        <dbReference type="ARBA" id="ARBA00022729"/>
    </source>
</evidence>
<feature type="chain" id="PRO_5035892884" description="Pectinesterase inhibitor domain-containing protein" evidence="2">
    <location>
        <begin position="29"/>
        <end position="226"/>
    </location>
</feature>
<sequence>MLVAAMAPVTSILFAALTAATLTSLTDAAASSSPPWLAAVPPPPCVAPPSAVAFLRARCSATPYGVACYDALVPYACTFQTSPVKLARAAADVNLARLRGLSMRVKEVVASRGSAGGAGAEAAALRDCASTVASAAGLAKQSAAELAKLDAAGAAAAGRNRVRWAIANAQTWLSASMANEATCADGIAVAGAAASLAAREVVIGVLSAKEHTTIALALVNGIPVPS</sequence>
<dbReference type="NCBIfam" id="TIGR01614">
    <property type="entry name" value="PME_inhib"/>
    <property type="match status" value="1"/>
</dbReference>
<name>A0A8T0NNE4_PANVG</name>
<dbReference type="SUPFAM" id="SSF101148">
    <property type="entry name" value="Plant invertase/pectin methylesterase inhibitor"/>
    <property type="match status" value="1"/>
</dbReference>
<evidence type="ECO:0000313" key="4">
    <source>
        <dbReference type="EMBL" id="KAG2550368.1"/>
    </source>
</evidence>
<proteinExistence type="predicted"/>
<keyword evidence="1 2" id="KW-0732">Signal</keyword>
<organism evidence="4 5">
    <name type="scientific">Panicum virgatum</name>
    <name type="common">Blackwell switchgrass</name>
    <dbReference type="NCBI Taxonomy" id="38727"/>
    <lineage>
        <taxon>Eukaryota</taxon>
        <taxon>Viridiplantae</taxon>
        <taxon>Streptophyta</taxon>
        <taxon>Embryophyta</taxon>
        <taxon>Tracheophyta</taxon>
        <taxon>Spermatophyta</taxon>
        <taxon>Magnoliopsida</taxon>
        <taxon>Liliopsida</taxon>
        <taxon>Poales</taxon>
        <taxon>Poaceae</taxon>
        <taxon>PACMAD clade</taxon>
        <taxon>Panicoideae</taxon>
        <taxon>Panicodae</taxon>
        <taxon>Paniceae</taxon>
        <taxon>Panicinae</taxon>
        <taxon>Panicum</taxon>
        <taxon>Panicum sect. Hiantes</taxon>
    </lineage>
</organism>
<dbReference type="InterPro" id="IPR051955">
    <property type="entry name" value="PME_Inhibitor"/>
</dbReference>
<comment type="caution">
    <text evidence="4">The sequence shown here is derived from an EMBL/GenBank/DDBJ whole genome shotgun (WGS) entry which is preliminary data.</text>
</comment>
<dbReference type="Gene3D" id="1.20.140.40">
    <property type="entry name" value="Invertase/pectin methylesterase inhibitor family protein"/>
    <property type="match status" value="1"/>
</dbReference>
<dbReference type="Pfam" id="PF04043">
    <property type="entry name" value="PMEI"/>
    <property type="match status" value="1"/>
</dbReference>
<protein>
    <recommendedName>
        <fullName evidence="3">Pectinesterase inhibitor domain-containing protein</fullName>
    </recommendedName>
</protein>
<dbReference type="CDD" id="cd15798">
    <property type="entry name" value="PMEI-like_3"/>
    <property type="match status" value="1"/>
</dbReference>
<dbReference type="Proteomes" id="UP000823388">
    <property type="component" value="Chromosome 9K"/>
</dbReference>